<organism evidence="2 3">
    <name type="scientific">Ilyodon furcidens</name>
    <name type="common">goldbreast splitfin</name>
    <dbReference type="NCBI Taxonomy" id="33524"/>
    <lineage>
        <taxon>Eukaryota</taxon>
        <taxon>Metazoa</taxon>
        <taxon>Chordata</taxon>
        <taxon>Craniata</taxon>
        <taxon>Vertebrata</taxon>
        <taxon>Euteleostomi</taxon>
        <taxon>Actinopterygii</taxon>
        <taxon>Neopterygii</taxon>
        <taxon>Teleostei</taxon>
        <taxon>Neoteleostei</taxon>
        <taxon>Acanthomorphata</taxon>
        <taxon>Ovalentaria</taxon>
        <taxon>Atherinomorphae</taxon>
        <taxon>Cyprinodontiformes</taxon>
        <taxon>Goodeidae</taxon>
        <taxon>Ilyodon</taxon>
    </lineage>
</organism>
<feature type="region of interest" description="Disordered" evidence="1">
    <location>
        <begin position="1"/>
        <end position="66"/>
    </location>
</feature>
<dbReference type="EMBL" id="JAHRIQ010104711">
    <property type="protein sequence ID" value="MEQ2254771.1"/>
    <property type="molecule type" value="Genomic_DNA"/>
</dbReference>
<comment type="caution">
    <text evidence="2">The sequence shown here is derived from an EMBL/GenBank/DDBJ whole genome shotgun (WGS) entry which is preliminary data.</text>
</comment>
<protein>
    <submittedName>
        <fullName evidence="2">Uncharacterized protein</fullName>
    </submittedName>
</protein>
<sequence length="101" mass="11180">MPSPIAQNTGQPNSHKPSAVPRGFRSGPLFHSQDESHAAPPKSKVSQLVRASFPTPRENPPRRAEDTFWPVKSTRVADLILMKWIDQKSTALSVFCLCSAR</sequence>
<keyword evidence="3" id="KW-1185">Reference proteome</keyword>
<evidence type="ECO:0000256" key="1">
    <source>
        <dbReference type="SAM" id="MobiDB-lite"/>
    </source>
</evidence>
<dbReference type="Proteomes" id="UP001482620">
    <property type="component" value="Unassembled WGS sequence"/>
</dbReference>
<name>A0ABV0VC90_9TELE</name>
<reference evidence="2 3" key="1">
    <citation type="submission" date="2021-06" db="EMBL/GenBank/DDBJ databases">
        <authorList>
            <person name="Palmer J.M."/>
        </authorList>
    </citation>
    <scope>NUCLEOTIDE SEQUENCE [LARGE SCALE GENOMIC DNA]</scope>
    <source>
        <strain evidence="3">if_2019</strain>
        <tissue evidence="2">Muscle</tissue>
    </source>
</reference>
<gene>
    <name evidence="2" type="ORF">ILYODFUR_007015</name>
</gene>
<evidence type="ECO:0000313" key="3">
    <source>
        <dbReference type="Proteomes" id="UP001482620"/>
    </source>
</evidence>
<accession>A0ABV0VC90</accession>
<proteinExistence type="predicted"/>
<feature type="non-terminal residue" evidence="2">
    <location>
        <position position="101"/>
    </location>
</feature>
<feature type="compositionally biased region" description="Polar residues" evidence="1">
    <location>
        <begin position="1"/>
        <end position="16"/>
    </location>
</feature>
<evidence type="ECO:0000313" key="2">
    <source>
        <dbReference type="EMBL" id="MEQ2254771.1"/>
    </source>
</evidence>